<evidence type="ECO:0000313" key="3">
    <source>
        <dbReference type="EMBL" id="KAF7288208.1"/>
    </source>
</evidence>
<dbReference type="OrthoDB" id="2804062at2759"/>
<dbReference type="Pfam" id="PF18803">
    <property type="entry name" value="CxC2"/>
    <property type="match status" value="1"/>
</dbReference>
<feature type="region of interest" description="Disordered" evidence="1">
    <location>
        <begin position="47"/>
        <end position="71"/>
    </location>
</feature>
<sequence length="644" mass="72136">MRAAPRFGDFDAPALVVRTKADFAELDQLSTFTAETTRLTENVLRRRTEATRVPAPSPVKKRPRRSSTSAIDTSTIHLEDDLYELDVDEGESGNTPTTQPQKKAVRPSDPALSYWSQSCRDAYLRALFWHDGRGNSSDDACSICAVPGRQGRYRCEDCCSNILTCKECCVAAHSRLPFHNIKKWENNFFSTIPLKALGLRIQLGHGCVAAACPSPVPACDEFVVIHTNGIHVVAVDFCDCDGHEPHYLQLLRSRLFPATVKRPESCATFCCLDQFQLASLQAGTTAQNFYTILELSTNAVGFKPPDRYRAFLRMSREYRSLLMLKRAGSGVQPAHLQALICPRIGWSAAPEDQCIYTQFTATDACFALKRRLISSEARDPALSCGWSYMVEPGPYREYLRTTTNKQEMSTCSGLAALEQANTKFSKGYVATGVGMVVCARHEFVLPNAVGDLQKGERYSNMDYIYASALRHLHRLLRLMASYDIVCQWCKKLFERLAKLPVLLHILGHTTDCKAKYNLNYVPGSGQTDAEGIERAWAGSRADGSKHETDGSGGKLVGLPALLRRRLGNAIEERNRQMDEFEVFSAAQADSVPDWRQMVLDYEADGSKKYPYATEGCRKPKLDWRFESRRPKMRLQVGLLRVDMK</sequence>
<evidence type="ECO:0000256" key="1">
    <source>
        <dbReference type="SAM" id="MobiDB-lite"/>
    </source>
</evidence>
<dbReference type="Proteomes" id="UP000613580">
    <property type="component" value="Unassembled WGS sequence"/>
</dbReference>
<dbReference type="AlphaFoldDB" id="A0A8H6RWJ4"/>
<gene>
    <name evidence="3" type="ORF">HMN09_01416700</name>
</gene>
<name>A0A8H6RWJ4_MYCCL</name>
<feature type="compositionally biased region" description="Polar residues" evidence="1">
    <location>
        <begin position="92"/>
        <end position="101"/>
    </location>
</feature>
<proteinExistence type="predicted"/>
<dbReference type="EMBL" id="JACAZE010000045">
    <property type="protein sequence ID" value="KAF7288208.1"/>
    <property type="molecule type" value="Genomic_DNA"/>
</dbReference>
<protein>
    <submittedName>
        <fullName evidence="3">CxC2 domain-containing protein</fullName>
    </submittedName>
</protein>
<feature type="domain" description="CxC2-like cysteine cluster KDZ transposase-associated" evidence="2">
    <location>
        <begin position="194"/>
        <end position="301"/>
    </location>
</feature>
<evidence type="ECO:0000259" key="2">
    <source>
        <dbReference type="Pfam" id="PF18803"/>
    </source>
</evidence>
<comment type="caution">
    <text evidence="3">The sequence shown here is derived from an EMBL/GenBank/DDBJ whole genome shotgun (WGS) entry which is preliminary data.</text>
</comment>
<feature type="region of interest" description="Disordered" evidence="1">
    <location>
        <begin position="87"/>
        <end position="107"/>
    </location>
</feature>
<keyword evidence="4" id="KW-1185">Reference proteome</keyword>
<dbReference type="Pfam" id="PF18758">
    <property type="entry name" value="KDZ"/>
    <property type="match status" value="1"/>
</dbReference>
<reference evidence="3" key="1">
    <citation type="submission" date="2020-05" db="EMBL/GenBank/DDBJ databases">
        <title>Mycena genomes resolve the evolution of fungal bioluminescence.</title>
        <authorList>
            <person name="Tsai I.J."/>
        </authorList>
    </citation>
    <scope>NUCLEOTIDE SEQUENCE</scope>
    <source>
        <strain evidence="3">110903Hualien_Pintung</strain>
    </source>
</reference>
<dbReference type="InterPro" id="IPR041457">
    <property type="entry name" value="CxC2_KDZ-assoc"/>
</dbReference>
<dbReference type="InterPro" id="IPR040521">
    <property type="entry name" value="KDZ"/>
</dbReference>
<organism evidence="3 4">
    <name type="scientific">Mycena chlorophos</name>
    <name type="common">Agaric fungus</name>
    <name type="synonym">Agaricus chlorophos</name>
    <dbReference type="NCBI Taxonomy" id="658473"/>
    <lineage>
        <taxon>Eukaryota</taxon>
        <taxon>Fungi</taxon>
        <taxon>Dikarya</taxon>
        <taxon>Basidiomycota</taxon>
        <taxon>Agaricomycotina</taxon>
        <taxon>Agaricomycetes</taxon>
        <taxon>Agaricomycetidae</taxon>
        <taxon>Agaricales</taxon>
        <taxon>Marasmiineae</taxon>
        <taxon>Mycenaceae</taxon>
        <taxon>Mycena</taxon>
    </lineage>
</organism>
<accession>A0A8H6RWJ4</accession>
<evidence type="ECO:0000313" key="4">
    <source>
        <dbReference type="Proteomes" id="UP000613580"/>
    </source>
</evidence>